<dbReference type="Pfam" id="PF13535">
    <property type="entry name" value="ATP-grasp_4"/>
    <property type="match status" value="1"/>
</dbReference>
<dbReference type="EMBL" id="BSDT01000001">
    <property type="protein sequence ID" value="GLI43112.1"/>
    <property type="molecule type" value="Genomic_DNA"/>
</dbReference>
<dbReference type="SMART" id="SM01209">
    <property type="entry name" value="GARS_A"/>
    <property type="match status" value="1"/>
</dbReference>
<keyword evidence="2 4" id="KW-0547">Nucleotide-binding</keyword>
<evidence type="ECO:0000313" key="6">
    <source>
        <dbReference type="EMBL" id="GLI43112.1"/>
    </source>
</evidence>
<dbReference type="AlphaFoldDB" id="A0A9W6GA81"/>
<dbReference type="PROSITE" id="PS50975">
    <property type="entry name" value="ATP_GRASP"/>
    <property type="match status" value="1"/>
</dbReference>
<keyword evidence="3 4" id="KW-0067">ATP-binding</keyword>
<dbReference type="SUPFAM" id="SSF56059">
    <property type="entry name" value="Glutathione synthetase ATP-binding domain-like"/>
    <property type="match status" value="1"/>
</dbReference>
<reference evidence="6" key="1">
    <citation type="submission" date="2022-12" db="EMBL/GenBank/DDBJ databases">
        <title>Reference genome sequencing for broad-spectrum identification of bacterial and archaeal isolates by mass spectrometry.</title>
        <authorList>
            <person name="Sekiguchi Y."/>
            <person name="Tourlousse D.M."/>
        </authorList>
    </citation>
    <scope>NUCLEOTIDE SEQUENCE</scope>
    <source>
        <strain evidence="6">LLR39Z86</strain>
    </source>
</reference>
<feature type="domain" description="ATP-grasp" evidence="5">
    <location>
        <begin position="112"/>
        <end position="309"/>
    </location>
</feature>
<name>A0A9W6GA81_9ACTN</name>
<dbReference type="Gene3D" id="3.40.50.20">
    <property type="match status" value="1"/>
</dbReference>
<dbReference type="GO" id="GO:0005524">
    <property type="term" value="F:ATP binding"/>
    <property type="evidence" value="ECO:0007669"/>
    <property type="project" value="UniProtKB-UniRule"/>
</dbReference>
<dbReference type="Gene3D" id="3.30.470.20">
    <property type="entry name" value="ATP-grasp fold, B domain"/>
    <property type="match status" value="1"/>
</dbReference>
<evidence type="ECO:0000256" key="3">
    <source>
        <dbReference type="ARBA" id="ARBA00022840"/>
    </source>
</evidence>
<dbReference type="GO" id="GO:0046872">
    <property type="term" value="F:metal ion binding"/>
    <property type="evidence" value="ECO:0007669"/>
    <property type="project" value="InterPro"/>
</dbReference>
<evidence type="ECO:0000256" key="4">
    <source>
        <dbReference type="PROSITE-ProRule" id="PRU00409"/>
    </source>
</evidence>
<accession>A0A9W6GA81</accession>
<keyword evidence="7" id="KW-1185">Reference proteome</keyword>
<evidence type="ECO:0000256" key="1">
    <source>
        <dbReference type="ARBA" id="ARBA00022598"/>
    </source>
</evidence>
<dbReference type="PANTHER" id="PTHR43585:SF2">
    <property type="entry name" value="ATP-GRASP ENZYME FSQD"/>
    <property type="match status" value="1"/>
</dbReference>
<dbReference type="Proteomes" id="UP001144313">
    <property type="component" value="Unassembled WGS sequence"/>
</dbReference>
<sequence length="407" mass="42856">MDLLLIMGTGHELFREYLLASAAREGTPLWALDPAEPTWQAPYLAGHTVCDVFDPAAAREAVRRVAAEHHVLGVFCWHEAAIQAASEAAAELGLPGPDPEAVRAVRDKSATRRRLTEAGVPQPAFHVLAPGDDGTEAAAAIGFPLVVKPIALGASQGVIKVDDSGNLAAAVAAARGTQQAGMRNDGTLLLEQYLTGPEISVDAAVIDGEYLPYALARKQIGPEPYFEEMGHTVDPHDPLLADTALTGMLAAAHEAVGWRHGSTHTEVKLTPEGPVLVEINGRLGGDLIPYLGMLANGIDSGVAGTRLALGARPDLAHRRERHTAIRFLVPPCSAVVDKIALPPARPGELETVQVAAPGDELLMPPDGYIARYGCLIALGANASECQEILDRAEAETIFECTPLRGAA</sequence>
<gene>
    <name evidence="6" type="ORF">GALLR39Z86_29620</name>
</gene>
<evidence type="ECO:0000313" key="7">
    <source>
        <dbReference type="Proteomes" id="UP001144313"/>
    </source>
</evidence>
<comment type="caution">
    <text evidence="6">The sequence shown here is derived from an EMBL/GenBank/DDBJ whole genome shotgun (WGS) entry which is preliminary data.</text>
</comment>
<dbReference type="InterPro" id="IPR011761">
    <property type="entry name" value="ATP-grasp"/>
</dbReference>
<organism evidence="6 7">
    <name type="scientific">Glycomyces algeriensis</name>
    <dbReference type="NCBI Taxonomy" id="256037"/>
    <lineage>
        <taxon>Bacteria</taxon>
        <taxon>Bacillati</taxon>
        <taxon>Actinomycetota</taxon>
        <taxon>Actinomycetes</taxon>
        <taxon>Glycomycetales</taxon>
        <taxon>Glycomycetaceae</taxon>
        <taxon>Glycomyces</taxon>
    </lineage>
</organism>
<keyword evidence="1" id="KW-0436">Ligase</keyword>
<dbReference type="RefSeq" id="WP_270113442.1">
    <property type="nucleotide sequence ID" value="NZ_BAAAOL010000017.1"/>
</dbReference>
<dbReference type="PANTHER" id="PTHR43585">
    <property type="entry name" value="FUMIPYRROLE BIOSYNTHESIS PROTEIN C"/>
    <property type="match status" value="1"/>
</dbReference>
<evidence type="ECO:0000256" key="2">
    <source>
        <dbReference type="ARBA" id="ARBA00022741"/>
    </source>
</evidence>
<protein>
    <recommendedName>
        <fullName evidence="5">ATP-grasp domain-containing protein</fullName>
    </recommendedName>
</protein>
<proteinExistence type="predicted"/>
<dbReference type="GO" id="GO:0016874">
    <property type="term" value="F:ligase activity"/>
    <property type="evidence" value="ECO:0007669"/>
    <property type="project" value="UniProtKB-KW"/>
</dbReference>
<dbReference type="InterPro" id="IPR052032">
    <property type="entry name" value="ATP-dep_AA_Ligase"/>
</dbReference>
<evidence type="ECO:0000259" key="5">
    <source>
        <dbReference type="PROSITE" id="PS50975"/>
    </source>
</evidence>